<dbReference type="EMBL" id="PJQD01000048">
    <property type="protein sequence ID" value="POY72533.1"/>
    <property type="molecule type" value="Genomic_DNA"/>
</dbReference>
<evidence type="ECO:0000313" key="5">
    <source>
        <dbReference type="Proteomes" id="UP000237144"/>
    </source>
</evidence>
<name>A0A2S5B6Y0_9BASI</name>
<keyword evidence="2" id="KW-0472">Membrane</keyword>
<keyword evidence="2" id="KW-1133">Transmembrane helix</keyword>
<protein>
    <recommendedName>
        <fullName evidence="3">PhoD-like phosphatase metallophosphatase domain-containing protein</fullName>
    </recommendedName>
</protein>
<accession>A0A2S5B6Y0</accession>
<dbReference type="InterPro" id="IPR038607">
    <property type="entry name" value="PhoD-like_sf"/>
</dbReference>
<organism evidence="4 5">
    <name type="scientific">Rhodotorula taiwanensis</name>
    <dbReference type="NCBI Taxonomy" id="741276"/>
    <lineage>
        <taxon>Eukaryota</taxon>
        <taxon>Fungi</taxon>
        <taxon>Dikarya</taxon>
        <taxon>Basidiomycota</taxon>
        <taxon>Pucciniomycotina</taxon>
        <taxon>Microbotryomycetes</taxon>
        <taxon>Sporidiobolales</taxon>
        <taxon>Sporidiobolaceae</taxon>
        <taxon>Rhodotorula</taxon>
    </lineage>
</organism>
<feature type="domain" description="PhoD-like phosphatase metallophosphatase" evidence="3">
    <location>
        <begin position="383"/>
        <end position="627"/>
    </location>
</feature>
<evidence type="ECO:0000259" key="3">
    <source>
        <dbReference type="Pfam" id="PF09423"/>
    </source>
</evidence>
<feature type="region of interest" description="Disordered" evidence="1">
    <location>
        <begin position="75"/>
        <end position="140"/>
    </location>
</feature>
<evidence type="ECO:0000256" key="1">
    <source>
        <dbReference type="SAM" id="MobiDB-lite"/>
    </source>
</evidence>
<dbReference type="AlphaFoldDB" id="A0A2S5B6Y0"/>
<dbReference type="SUPFAM" id="SSF56300">
    <property type="entry name" value="Metallo-dependent phosphatases"/>
    <property type="match status" value="1"/>
</dbReference>
<feature type="transmembrane region" description="Helical" evidence="2">
    <location>
        <begin position="7"/>
        <end position="26"/>
    </location>
</feature>
<dbReference type="InterPro" id="IPR029052">
    <property type="entry name" value="Metallo-depent_PP-like"/>
</dbReference>
<gene>
    <name evidence="4" type="ORF">BMF94_4359</name>
</gene>
<dbReference type="Gene3D" id="3.60.21.70">
    <property type="entry name" value="PhoD-like phosphatase"/>
    <property type="match status" value="1"/>
</dbReference>
<sequence length="708" mass="78866">MSVSRATAGFASLVFRCAAFVFLRWIPSKWVGPYPLPVTFALYTLATYFVTSAIPRRPTKPAEAALIPEHDAPSFAEVTAGGKPDQHGNAVHEEHPHVKPDPEVPSNGARELLSKRQKKNRKRLQTDPLGLAQSSDSDADSLALNRRQKLARNRPLPKATVPQILNNLIVGTPTPTSRFLNWCAWGVNATVFALAIDAIVSPIVGMEQSSLAFARVGAISHSSVKLVARIPPASSLLTAVPIVAGVVPANNSEPAIEKFLPDDEFIGAKVMYRPTKPIGKWMAGPEIRTTAEDDWVSTVNLDGLWAATEYEFRLLRASLETSHHPAFPHSQYFTTFSDPALTAIGTPNEGTHYTFASSSCVKPGFPWTGPSNKLYTKGATDFLKVAERVGVRFMLFLGDTIYADVPWYSGANVKSYFKHWRQFFASPQVKEMVEKIPFIGVYDDHEIYNDYSSNETSPAFAPANHAWKAYLGNGNPDPRIPGVNYFDFQFVRSVSLTVGKIGDSAFFIWDTRRYRSDNAAEDVESKTMLGLKQRQDFFDWAARVNETVTWKFIVSSVPVMSLWSHGEDTWAAFLSERDAIMDVLEYVPNVIVLSGDRHEFAAASLRTTVTEFSTSPFNMFYLPIRTLSQKHHRDIPDGNTKFTTFEVDTRIINKPMVRVKIYVDGEEAWHVDVIGKPLPRKLLLPPTAVGSLGKGLRELLTFLKRSFF</sequence>
<feature type="compositionally biased region" description="Low complexity" evidence="1">
    <location>
        <begin position="131"/>
        <end position="140"/>
    </location>
</feature>
<keyword evidence="2" id="KW-0812">Transmembrane</keyword>
<keyword evidence="5" id="KW-1185">Reference proteome</keyword>
<dbReference type="InterPro" id="IPR018946">
    <property type="entry name" value="PhoD-like_MPP"/>
</dbReference>
<evidence type="ECO:0000313" key="4">
    <source>
        <dbReference type="EMBL" id="POY72533.1"/>
    </source>
</evidence>
<reference evidence="4 5" key="1">
    <citation type="journal article" date="2018" name="Front. Microbiol.">
        <title>Prospects for Fungal Bioremediation of Acidic Radioactive Waste Sites: Characterization and Genome Sequence of Rhodotorula taiwanensis MD1149.</title>
        <authorList>
            <person name="Tkavc R."/>
            <person name="Matrosova V.Y."/>
            <person name="Grichenko O.E."/>
            <person name="Gostincar C."/>
            <person name="Volpe R.P."/>
            <person name="Klimenkova P."/>
            <person name="Gaidamakova E.K."/>
            <person name="Zhou C.E."/>
            <person name="Stewart B.J."/>
            <person name="Lyman M.G."/>
            <person name="Malfatti S.A."/>
            <person name="Rubinfeld B."/>
            <person name="Courtot M."/>
            <person name="Singh J."/>
            <person name="Dalgard C.L."/>
            <person name="Hamilton T."/>
            <person name="Frey K.G."/>
            <person name="Gunde-Cimerman N."/>
            <person name="Dugan L."/>
            <person name="Daly M.J."/>
        </authorList>
    </citation>
    <scope>NUCLEOTIDE SEQUENCE [LARGE SCALE GENOMIC DNA]</scope>
    <source>
        <strain evidence="4 5">MD1149</strain>
    </source>
</reference>
<dbReference type="CDD" id="cd07389">
    <property type="entry name" value="MPP_PhoD"/>
    <property type="match status" value="1"/>
</dbReference>
<proteinExistence type="predicted"/>
<dbReference type="PANTHER" id="PTHR43606">
    <property type="entry name" value="PHOSPHATASE, PUTATIVE (AFU_ORTHOLOGUE AFUA_6G08710)-RELATED"/>
    <property type="match status" value="1"/>
</dbReference>
<evidence type="ECO:0000256" key="2">
    <source>
        <dbReference type="SAM" id="Phobius"/>
    </source>
</evidence>
<feature type="transmembrane region" description="Helical" evidence="2">
    <location>
        <begin position="32"/>
        <end position="50"/>
    </location>
</feature>
<comment type="caution">
    <text evidence="4">The sequence shown here is derived from an EMBL/GenBank/DDBJ whole genome shotgun (WGS) entry which is preliminary data.</text>
</comment>
<dbReference type="Proteomes" id="UP000237144">
    <property type="component" value="Unassembled WGS sequence"/>
</dbReference>
<dbReference type="PANTHER" id="PTHR43606:SF2">
    <property type="entry name" value="ALKALINE PHOSPHATASE FAMILY PROTEIN (AFU_ORTHOLOGUE AFUA_5G03860)"/>
    <property type="match status" value="1"/>
</dbReference>
<dbReference type="STRING" id="741276.A0A2S5B6Y0"/>
<feature type="compositionally biased region" description="Basic and acidic residues" evidence="1">
    <location>
        <begin position="84"/>
        <end position="102"/>
    </location>
</feature>
<dbReference type="Pfam" id="PF09423">
    <property type="entry name" value="PhoD"/>
    <property type="match status" value="1"/>
</dbReference>
<dbReference type="OrthoDB" id="2100241at2759"/>
<dbReference type="InterPro" id="IPR052900">
    <property type="entry name" value="Phospholipid_Metab_Enz"/>
</dbReference>